<evidence type="ECO:0000313" key="2">
    <source>
        <dbReference type="Proteomes" id="UP000289411"/>
    </source>
</evidence>
<comment type="caution">
    <text evidence="1">The sequence shown here is derived from an EMBL/GenBank/DDBJ whole genome shotgun (WGS) entry which is preliminary data.</text>
</comment>
<sequence length="191" mass="20672">MSTAFDLLQARTAFVTLARPSVAYCKALGLDWNEVEAAAGGVYMAPIRTSGDFFGFDPQGIEAAVIEVRATDAWTVQDLVAWYPTAPDQWFVAVGGVPALGMAHATNPASYFGRMPLELYQSPAEWLQANCHGAVLLDTVAGVEWLYELPQPLTIAVRDDAHAREIDAARRQLGFGRRHALVVPADSRVAA</sequence>
<proteinExistence type="predicted"/>
<keyword evidence="2" id="KW-1185">Reference proteome</keyword>
<dbReference type="OrthoDB" id="7563142at2"/>
<evidence type="ECO:0000313" key="1">
    <source>
        <dbReference type="EMBL" id="RYB01513.1"/>
    </source>
</evidence>
<gene>
    <name evidence="1" type="ORF">D3272_25835</name>
</gene>
<reference evidence="1 2" key="1">
    <citation type="submission" date="2018-09" db="EMBL/GenBank/DDBJ databases">
        <authorList>
            <person name="Grouzdev D.S."/>
            <person name="Krutkina M.S."/>
        </authorList>
    </citation>
    <scope>NUCLEOTIDE SEQUENCE [LARGE SCALE GENOMIC DNA]</scope>
    <source>
        <strain evidence="1 2">RmlP001</strain>
    </source>
</reference>
<protein>
    <submittedName>
        <fullName evidence="1">Uncharacterized protein</fullName>
    </submittedName>
</protein>
<accession>A0A4Q2R723</accession>
<reference evidence="1 2" key="2">
    <citation type="submission" date="2019-02" db="EMBL/GenBank/DDBJ databases">
        <title>'Lichenibacterium ramalinii' gen. nov. sp. nov., 'Lichenibacterium minor' gen. nov. sp. nov.</title>
        <authorList>
            <person name="Pankratov T."/>
        </authorList>
    </citation>
    <scope>NUCLEOTIDE SEQUENCE [LARGE SCALE GENOMIC DNA]</scope>
    <source>
        <strain evidence="1 2">RmlP001</strain>
    </source>
</reference>
<dbReference type="EMBL" id="QYBC01000037">
    <property type="protein sequence ID" value="RYB01513.1"/>
    <property type="molecule type" value="Genomic_DNA"/>
</dbReference>
<organism evidence="1 2">
    <name type="scientific">Lichenibacterium ramalinae</name>
    <dbReference type="NCBI Taxonomy" id="2316527"/>
    <lineage>
        <taxon>Bacteria</taxon>
        <taxon>Pseudomonadati</taxon>
        <taxon>Pseudomonadota</taxon>
        <taxon>Alphaproteobacteria</taxon>
        <taxon>Hyphomicrobiales</taxon>
        <taxon>Lichenihabitantaceae</taxon>
        <taxon>Lichenibacterium</taxon>
    </lineage>
</organism>
<dbReference type="AlphaFoldDB" id="A0A4Q2R723"/>
<dbReference type="RefSeq" id="WP_129222126.1">
    <property type="nucleotide sequence ID" value="NZ_QYBC01000037.1"/>
</dbReference>
<dbReference type="Proteomes" id="UP000289411">
    <property type="component" value="Unassembled WGS sequence"/>
</dbReference>
<name>A0A4Q2R723_9HYPH</name>